<dbReference type="RefSeq" id="XP_002291840.1">
    <property type="nucleotide sequence ID" value="XM_002291804.1"/>
</dbReference>
<dbReference type="OMA" id="MPSKWSM"/>
<dbReference type="eggNOG" id="ENOG502QU4S">
    <property type="taxonomic scope" value="Eukaryota"/>
</dbReference>
<dbReference type="Gene3D" id="3.20.80.10">
    <property type="entry name" value="Regulatory factor, effector binding domain"/>
    <property type="match status" value="1"/>
</dbReference>
<dbReference type="AlphaFoldDB" id="B8C764"/>
<proteinExistence type="inferred from homology"/>
<reference evidence="2 3" key="1">
    <citation type="journal article" date="2004" name="Science">
        <title>The genome of the diatom Thalassiosira pseudonana: ecology, evolution, and metabolism.</title>
        <authorList>
            <person name="Armbrust E.V."/>
            <person name="Berges J.A."/>
            <person name="Bowler C."/>
            <person name="Green B.R."/>
            <person name="Martinez D."/>
            <person name="Putnam N.H."/>
            <person name="Zhou S."/>
            <person name="Allen A.E."/>
            <person name="Apt K.E."/>
            <person name="Bechner M."/>
            <person name="Brzezinski M.A."/>
            <person name="Chaal B.K."/>
            <person name="Chiovitti A."/>
            <person name="Davis A.K."/>
            <person name="Demarest M.S."/>
            <person name="Detter J.C."/>
            <person name="Glavina T."/>
            <person name="Goodstein D."/>
            <person name="Hadi M.Z."/>
            <person name="Hellsten U."/>
            <person name="Hildebrand M."/>
            <person name="Jenkins B.D."/>
            <person name="Jurka J."/>
            <person name="Kapitonov V.V."/>
            <person name="Kroger N."/>
            <person name="Lau W.W."/>
            <person name="Lane T.W."/>
            <person name="Larimer F.W."/>
            <person name="Lippmeier J.C."/>
            <person name="Lucas S."/>
            <person name="Medina M."/>
            <person name="Montsant A."/>
            <person name="Obornik M."/>
            <person name="Parker M.S."/>
            <person name="Palenik B."/>
            <person name="Pazour G.J."/>
            <person name="Richardson P.M."/>
            <person name="Rynearson T.A."/>
            <person name="Saito M.A."/>
            <person name="Schwartz D.C."/>
            <person name="Thamatrakoln K."/>
            <person name="Valentin K."/>
            <person name="Vardi A."/>
            <person name="Wilkerson F.P."/>
            <person name="Rokhsar D.S."/>
        </authorList>
    </citation>
    <scope>NUCLEOTIDE SEQUENCE [LARGE SCALE GENOMIC DNA]</scope>
    <source>
        <strain evidence="2 3">CCMP1335</strain>
    </source>
</reference>
<evidence type="ECO:0008006" key="4">
    <source>
        <dbReference type="Google" id="ProtNLM"/>
    </source>
</evidence>
<keyword evidence="3" id="KW-1185">Reference proteome</keyword>
<sequence length="202" mass="22354">MGSVFGKETVAEPHFDVLLERNTATTYEVRKYGERFAATCTYEANASGDSMDSPFRTLAQYIGVFGTPQNEGGRSISMTAPVATSGTLIDMTAPVTTENTVGGQKVMKFMLPAEYDSLDKIPKPTNPAITIEDIPPQTGAVHRFNGAFDDEHNREMALKLGRQLMQDGVKNITEAAVLESYQSFGYNPPWTLPFFRRNEVWI</sequence>
<dbReference type="InParanoid" id="B8C764"/>
<name>B8C764_THAPS</name>
<evidence type="ECO:0000313" key="2">
    <source>
        <dbReference type="EMBL" id="EED90691.1"/>
    </source>
</evidence>
<gene>
    <name evidence="2" type="ORF">THAPSDRAFT_35808</name>
</gene>
<comment type="similarity">
    <text evidence="1">Belongs to the HEBP family.</text>
</comment>
<dbReference type="Proteomes" id="UP000001449">
    <property type="component" value="Chromosome 8"/>
</dbReference>
<dbReference type="Pfam" id="PF04832">
    <property type="entry name" value="SOUL"/>
    <property type="match status" value="1"/>
</dbReference>
<dbReference type="SUPFAM" id="SSF55136">
    <property type="entry name" value="Probable bacterial effector-binding domain"/>
    <property type="match status" value="1"/>
</dbReference>
<dbReference type="InterPro" id="IPR006917">
    <property type="entry name" value="SOUL_heme-bd"/>
</dbReference>
<dbReference type="HOGENOM" id="CLU_068699_0_0_1"/>
<dbReference type="PaxDb" id="35128-Thaps35808"/>
<accession>B8C764</accession>
<dbReference type="EMBL" id="CM000644">
    <property type="protein sequence ID" value="EED90691.1"/>
    <property type="molecule type" value="Genomic_DNA"/>
</dbReference>
<dbReference type="GeneID" id="7452843"/>
<evidence type="ECO:0000313" key="3">
    <source>
        <dbReference type="Proteomes" id="UP000001449"/>
    </source>
</evidence>
<dbReference type="InterPro" id="IPR011256">
    <property type="entry name" value="Reg_factor_effector_dom_sf"/>
</dbReference>
<dbReference type="PANTHER" id="PTHR11220">
    <property type="entry name" value="HEME-BINDING PROTEIN-RELATED"/>
    <property type="match status" value="1"/>
</dbReference>
<reference evidence="2 3" key="2">
    <citation type="journal article" date="2008" name="Nature">
        <title>The Phaeodactylum genome reveals the evolutionary history of diatom genomes.</title>
        <authorList>
            <person name="Bowler C."/>
            <person name="Allen A.E."/>
            <person name="Badger J.H."/>
            <person name="Grimwood J."/>
            <person name="Jabbari K."/>
            <person name="Kuo A."/>
            <person name="Maheswari U."/>
            <person name="Martens C."/>
            <person name="Maumus F."/>
            <person name="Otillar R.P."/>
            <person name="Rayko E."/>
            <person name="Salamov A."/>
            <person name="Vandepoele K."/>
            <person name="Beszteri B."/>
            <person name="Gruber A."/>
            <person name="Heijde M."/>
            <person name="Katinka M."/>
            <person name="Mock T."/>
            <person name="Valentin K."/>
            <person name="Verret F."/>
            <person name="Berges J.A."/>
            <person name="Brownlee C."/>
            <person name="Cadoret J.P."/>
            <person name="Chiovitti A."/>
            <person name="Choi C.J."/>
            <person name="Coesel S."/>
            <person name="De Martino A."/>
            <person name="Detter J.C."/>
            <person name="Durkin C."/>
            <person name="Falciatore A."/>
            <person name="Fournet J."/>
            <person name="Haruta M."/>
            <person name="Huysman M.J."/>
            <person name="Jenkins B.D."/>
            <person name="Jiroutova K."/>
            <person name="Jorgensen R.E."/>
            <person name="Joubert Y."/>
            <person name="Kaplan A."/>
            <person name="Kroger N."/>
            <person name="Kroth P.G."/>
            <person name="La Roche J."/>
            <person name="Lindquist E."/>
            <person name="Lommer M."/>
            <person name="Martin-Jezequel V."/>
            <person name="Lopez P.J."/>
            <person name="Lucas S."/>
            <person name="Mangogna M."/>
            <person name="McGinnis K."/>
            <person name="Medlin L.K."/>
            <person name="Montsant A."/>
            <person name="Oudot-Le Secq M.P."/>
            <person name="Napoli C."/>
            <person name="Obornik M."/>
            <person name="Parker M.S."/>
            <person name="Petit J.L."/>
            <person name="Porcel B.M."/>
            <person name="Poulsen N."/>
            <person name="Robison M."/>
            <person name="Rychlewski L."/>
            <person name="Rynearson T.A."/>
            <person name="Schmutz J."/>
            <person name="Shapiro H."/>
            <person name="Siaut M."/>
            <person name="Stanley M."/>
            <person name="Sussman M.R."/>
            <person name="Taylor A.R."/>
            <person name="Vardi A."/>
            <person name="von Dassow P."/>
            <person name="Vyverman W."/>
            <person name="Willis A."/>
            <person name="Wyrwicz L.S."/>
            <person name="Rokhsar D.S."/>
            <person name="Weissenbach J."/>
            <person name="Armbrust E.V."/>
            <person name="Green B.R."/>
            <person name="Van de Peer Y."/>
            <person name="Grigoriev I.V."/>
        </authorList>
    </citation>
    <scope>NUCLEOTIDE SEQUENCE [LARGE SCALE GENOMIC DNA]</scope>
    <source>
        <strain evidence="2 3">CCMP1335</strain>
    </source>
</reference>
<organism evidence="2 3">
    <name type="scientific">Thalassiosira pseudonana</name>
    <name type="common">Marine diatom</name>
    <name type="synonym">Cyclotella nana</name>
    <dbReference type="NCBI Taxonomy" id="35128"/>
    <lineage>
        <taxon>Eukaryota</taxon>
        <taxon>Sar</taxon>
        <taxon>Stramenopiles</taxon>
        <taxon>Ochrophyta</taxon>
        <taxon>Bacillariophyta</taxon>
        <taxon>Coscinodiscophyceae</taxon>
        <taxon>Thalassiosirophycidae</taxon>
        <taxon>Thalassiosirales</taxon>
        <taxon>Thalassiosiraceae</taxon>
        <taxon>Thalassiosira</taxon>
    </lineage>
</organism>
<dbReference type="PANTHER" id="PTHR11220:SF58">
    <property type="entry name" value="SOUL HEME-BINDING FAMILY PROTEIN"/>
    <property type="match status" value="1"/>
</dbReference>
<feature type="non-terminal residue" evidence="2">
    <location>
        <position position="202"/>
    </location>
</feature>
<dbReference type="KEGG" id="tps:THAPSDRAFT_35808"/>
<evidence type="ECO:0000256" key="1">
    <source>
        <dbReference type="ARBA" id="ARBA00009817"/>
    </source>
</evidence>
<protein>
    <recommendedName>
        <fullName evidence="4">SOUL heme-binding protein</fullName>
    </recommendedName>
</protein>
<dbReference type="STRING" id="35128.B8C764"/>